<evidence type="ECO:0000256" key="6">
    <source>
        <dbReference type="PROSITE-ProRule" id="PRU00117"/>
    </source>
</evidence>
<dbReference type="HAMAP" id="MF_00335">
    <property type="entry name" value="RNase_Y"/>
    <property type="match status" value="1"/>
</dbReference>
<dbReference type="GO" id="GO:0004521">
    <property type="term" value="F:RNA endonuclease activity"/>
    <property type="evidence" value="ECO:0007669"/>
    <property type="project" value="UniProtKB-UniRule"/>
</dbReference>
<dbReference type="SUPFAM" id="SSF109604">
    <property type="entry name" value="HD-domain/PDEase-like"/>
    <property type="match status" value="1"/>
</dbReference>
<evidence type="ECO:0000256" key="4">
    <source>
        <dbReference type="ARBA" id="ARBA00022884"/>
    </source>
</evidence>
<organism evidence="8">
    <name type="scientific">Thermosulfidibacter takaii</name>
    <dbReference type="NCBI Taxonomy" id="412593"/>
    <lineage>
        <taxon>Bacteria</taxon>
        <taxon>Pseudomonadati</taxon>
        <taxon>Thermosulfidibacterota</taxon>
        <taxon>Thermosulfidibacteria</taxon>
        <taxon>Thermosulfidibacterales</taxon>
        <taxon>Thermosulfidibacteraceae</taxon>
    </lineage>
</organism>
<dbReference type="PANTHER" id="PTHR12826">
    <property type="entry name" value="RIBONUCLEASE Y"/>
    <property type="match status" value="1"/>
</dbReference>
<gene>
    <name evidence="8" type="primary">rny</name>
    <name evidence="8" type="ORF">ENF32_05350</name>
</gene>
<dbReference type="PROSITE" id="PS50084">
    <property type="entry name" value="KH_TYPE_1"/>
    <property type="match status" value="1"/>
</dbReference>
<dbReference type="GO" id="GO:0016787">
    <property type="term" value="F:hydrolase activity"/>
    <property type="evidence" value="ECO:0007669"/>
    <property type="project" value="UniProtKB-KW"/>
</dbReference>
<dbReference type="SUPFAM" id="SSF54791">
    <property type="entry name" value="Eukaryotic type KH-domain (KH-domain type I)"/>
    <property type="match status" value="1"/>
</dbReference>
<dbReference type="InterPro" id="IPR004087">
    <property type="entry name" value="KH_dom"/>
</dbReference>
<reference evidence="8" key="1">
    <citation type="journal article" date="2020" name="mSystems">
        <title>Genome- and Community-Level Interaction Insights into Carbon Utilization and Element Cycling Functions of Hydrothermarchaeota in Hydrothermal Sediment.</title>
        <authorList>
            <person name="Zhou Z."/>
            <person name="Liu Y."/>
            <person name="Xu W."/>
            <person name="Pan J."/>
            <person name="Luo Z.H."/>
            <person name="Li M."/>
        </authorList>
    </citation>
    <scope>NUCLEOTIDE SEQUENCE [LARGE SCALE GENOMIC DNA]</scope>
    <source>
        <strain evidence="8">HyVt-115</strain>
    </source>
</reference>
<evidence type="ECO:0000256" key="3">
    <source>
        <dbReference type="ARBA" id="ARBA00022801"/>
    </source>
</evidence>
<dbReference type="FunFam" id="1.10.3210.10:FF:000022">
    <property type="entry name" value="Ribonuclease Y"/>
    <property type="match status" value="1"/>
</dbReference>
<feature type="domain" description="HD" evidence="7">
    <location>
        <begin position="155"/>
        <end position="248"/>
    </location>
</feature>
<dbReference type="PANTHER" id="PTHR12826:SF15">
    <property type="entry name" value="RIBONUCLEASE Y"/>
    <property type="match status" value="1"/>
</dbReference>
<name>A0A7C0Y9P7_9BACT</name>
<dbReference type="InterPro" id="IPR006674">
    <property type="entry name" value="HD_domain"/>
</dbReference>
<dbReference type="InterPro" id="IPR004088">
    <property type="entry name" value="KH_dom_type_1"/>
</dbReference>
<dbReference type="CDD" id="cd00077">
    <property type="entry name" value="HDc"/>
    <property type="match status" value="1"/>
</dbReference>
<dbReference type="SMART" id="SM00322">
    <property type="entry name" value="KH"/>
    <property type="match status" value="1"/>
</dbReference>
<dbReference type="GO" id="GO:0016020">
    <property type="term" value="C:membrane"/>
    <property type="evidence" value="ECO:0007669"/>
    <property type="project" value="InterPro"/>
</dbReference>
<keyword evidence="3" id="KW-0378">Hydrolase</keyword>
<dbReference type="InterPro" id="IPR003607">
    <property type="entry name" value="HD/PDEase_dom"/>
</dbReference>
<evidence type="ECO:0000256" key="5">
    <source>
        <dbReference type="NCBIfam" id="TIGR03319"/>
    </source>
</evidence>
<keyword evidence="4 6" id="KW-0694">RNA-binding</keyword>
<dbReference type="Pfam" id="PF01966">
    <property type="entry name" value="HD"/>
    <property type="match status" value="1"/>
</dbReference>
<dbReference type="InterPro" id="IPR017705">
    <property type="entry name" value="Ribonuclease_Y"/>
</dbReference>
<dbReference type="Gene3D" id="1.10.3210.10">
    <property type="entry name" value="Hypothetical protein af1432"/>
    <property type="match status" value="1"/>
</dbReference>
<feature type="non-terminal residue" evidence="8">
    <location>
        <position position="1"/>
    </location>
</feature>
<dbReference type="Proteomes" id="UP000885690">
    <property type="component" value="Unassembled WGS sequence"/>
</dbReference>
<evidence type="ECO:0000256" key="2">
    <source>
        <dbReference type="ARBA" id="ARBA00022759"/>
    </source>
</evidence>
<protein>
    <recommendedName>
        <fullName evidence="5">Ribonuclease Y</fullName>
        <ecNumber evidence="5">3.1.-.-</ecNumber>
    </recommendedName>
</protein>
<dbReference type="GO" id="GO:0003723">
    <property type="term" value="F:RNA binding"/>
    <property type="evidence" value="ECO:0007669"/>
    <property type="project" value="UniProtKB-UniRule"/>
</dbReference>
<dbReference type="NCBIfam" id="TIGR03319">
    <property type="entry name" value="RNase_Y"/>
    <property type="match status" value="1"/>
</dbReference>
<keyword evidence="1" id="KW-0540">Nuclease</keyword>
<dbReference type="InterPro" id="IPR036612">
    <property type="entry name" value="KH_dom_type_1_sf"/>
</dbReference>
<dbReference type="CDD" id="cd22431">
    <property type="entry name" value="KH-I_RNaseY"/>
    <property type="match status" value="1"/>
</dbReference>
<accession>A0A7C0Y9P7</accession>
<evidence type="ECO:0000313" key="8">
    <source>
        <dbReference type="EMBL" id="HDD53476.1"/>
    </source>
</evidence>
<evidence type="ECO:0000256" key="1">
    <source>
        <dbReference type="ARBA" id="ARBA00022722"/>
    </source>
</evidence>
<dbReference type="PROSITE" id="PS51831">
    <property type="entry name" value="HD"/>
    <property type="match status" value="1"/>
</dbReference>
<dbReference type="Pfam" id="PF00013">
    <property type="entry name" value="KH_1"/>
    <property type="match status" value="1"/>
</dbReference>
<dbReference type="NCBIfam" id="TIGR00277">
    <property type="entry name" value="HDIG"/>
    <property type="match status" value="1"/>
</dbReference>
<dbReference type="EC" id="3.1.-.-" evidence="5"/>
<keyword evidence="2" id="KW-0255">Endonuclease</keyword>
<proteinExistence type="inferred from homology"/>
<evidence type="ECO:0000259" key="7">
    <source>
        <dbReference type="PROSITE" id="PS51831"/>
    </source>
</evidence>
<dbReference type="SMART" id="SM00471">
    <property type="entry name" value="HDc"/>
    <property type="match status" value="1"/>
</dbReference>
<sequence>AKEEADRKAKAIIAQAIQRYAAEEVTEHTVSVVPLPSDEMKGRIIGREGRNIRAFESATGVDLIIDDTPEAVVLSCHDPVRREIARRSLEKLVKDGRIHPARIEEVVNKVSRELETAMKEEAEAAAFELGIHNLHPELIKLLGRLKYRTSYTQNMLAHSKEVAYFCSIMGAELGLNVPLLKRMGLLHDIGKAVDHEVEGSHAQIGAELARKYGESPEVVNAIASHHGEAEPITPEAVILAAADALSAARPGARREMVEAYLKRIEKLEEISQSFPGVEKAFAIQAGREVRVIVRPQEMGDEEIYMLARDIAKRLEDELTYPGQIKVHVIRETRAVEYAK</sequence>
<dbReference type="Gene3D" id="3.30.1370.10">
    <property type="entry name" value="K Homology domain, type 1"/>
    <property type="match status" value="1"/>
</dbReference>
<dbReference type="GO" id="GO:0006402">
    <property type="term" value="P:mRNA catabolic process"/>
    <property type="evidence" value="ECO:0007669"/>
    <property type="project" value="UniProtKB-UniRule"/>
</dbReference>
<dbReference type="EMBL" id="DQWS01000197">
    <property type="protein sequence ID" value="HDD53476.1"/>
    <property type="molecule type" value="Genomic_DNA"/>
</dbReference>
<dbReference type="InterPro" id="IPR006675">
    <property type="entry name" value="HDIG_dom"/>
</dbReference>
<comment type="caution">
    <text evidence="8">The sequence shown here is derived from an EMBL/GenBank/DDBJ whole genome shotgun (WGS) entry which is preliminary data.</text>
</comment>
<dbReference type="AlphaFoldDB" id="A0A7C0Y9P7"/>